<proteinExistence type="predicted"/>
<gene>
    <name evidence="2" type="ORF">TPC1_11681</name>
</gene>
<evidence type="ECO:0000259" key="1">
    <source>
        <dbReference type="Pfam" id="PF00571"/>
    </source>
</evidence>
<dbReference type="InterPro" id="IPR038763">
    <property type="entry name" value="DHH_sf"/>
</dbReference>
<dbReference type="Gene3D" id="3.90.1640.10">
    <property type="entry name" value="inorganic pyrophosphatase (n-terminal core)"/>
    <property type="match status" value="2"/>
</dbReference>
<evidence type="ECO:0000313" key="2">
    <source>
        <dbReference type="EMBL" id="JAP95356.1"/>
    </source>
</evidence>
<accession>A0A146KIW1</accession>
<protein>
    <submittedName>
        <fullName evidence="2">Inorganic diphosphatase</fullName>
    </submittedName>
</protein>
<dbReference type="SUPFAM" id="SSF64182">
    <property type="entry name" value="DHH phosphoesterases"/>
    <property type="match status" value="1"/>
</dbReference>
<feature type="domain" description="CBS" evidence="1">
    <location>
        <begin position="73"/>
        <end position="127"/>
    </location>
</feature>
<dbReference type="SUPFAM" id="SSF54631">
    <property type="entry name" value="CBS-domain pair"/>
    <property type="match status" value="1"/>
</dbReference>
<dbReference type="EMBL" id="GDID01001250">
    <property type="protein sequence ID" value="JAP95356.1"/>
    <property type="molecule type" value="Transcribed_RNA"/>
</dbReference>
<dbReference type="AlphaFoldDB" id="A0A146KIW1"/>
<sequence length="566" mass="64177">MSIQTTQNCVIPSKTVTTDSVCASIAYAYLERHLYNQKYQLIMPSKLNDVTNYIIKKFNIKQPPVVCDTFIKVSNLPNHELVFVNLNDSLIRAQQIYQLYQPQLMPCVDDQMRCVGAISSTDLTNALITPLNTNELNLVQTNIARVICVLNGRCQVTHNPKDELQQYLIVVVSSTLRTFQEIYKNYTREQYSQTIFVSSNHNDANDYIVAQRPGMLIICNCGETDTFDQHTAVATPIENLNGDLTVNTAKGIFEASVLIKQSTPISCYMNKQIQHLKVSETDCIDKIVGKFSDEKIDGLIVVNEKDVLINFITKHCLHQLTLNVNLIGTSDLDTLPGLQSLGVKVKSIITHDYVDGFSYKEPLRYICRNYVSTSTIVAELFEEYNIVPPANIAAVLLSGILVASSLFHQRKTTIADANYARMLSIVSGLDSKQLGVELANQICLPRTFDDFCCEQKKFEFTLGIVNYQIFELGSIELNEYDLSILNFYLQKQQEEGSFCSCCILVDIQTKQSLIIIEAEQEIALQFYDQNRDRLNTWHDYKNIFIANEMISEDDLLPMLQSTVQRK</sequence>
<organism evidence="2">
    <name type="scientific">Trepomonas sp. PC1</name>
    <dbReference type="NCBI Taxonomy" id="1076344"/>
    <lineage>
        <taxon>Eukaryota</taxon>
        <taxon>Metamonada</taxon>
        <taxon>Diplomonadida</taxon>
        <taxon>Hexamitidae</taxon>
        <taxon>Hexamitinae</taxon>
        <taxon>Trepomonas</taxon>
    </lineage>
</organism>
<reference evidence="2" key="1">
    <citation type="submission" date="2015-07" db="EMBL/GenBank/DDBJ databases">
        <title>Adaptation to a free-living lifestyle via gene acquisitions in the diplomonad Trepomonas sp. PC1.</title>
        <authorList>
            <person name="Xu F."/>
            <person name="Jerlstrom-Hultqvist J."/>
            <person name="Kolisko M."/>
            <person name="Simpson A.G.B."/>
            <person name="Roger A.J."/>
            <person name="Svard S.G."/>
            <person name="Andersson J.O."/>
        </authorList>
    </citation>
    <scope>NUCLEOTIDE SEQUENCE</scope>
    <source>
        <strain evidence="2">PC1</strain>
    </source>
</reference>
<dbReference type="Pfam" id="PF00571">
    <property type="entry name" value="CBS"/>
    <property type="match status" value="1"/>
</dbReference>
<dbReference type="InterPro" id="IPR046342">
    <property type="entry name" value="CBS_dom_sf"/>
</dbReference>
<dbReference type="InterPro" id="IPR000644">
    <property type="entry name" value="CBS_dom"/>
</dbReference>
<name>A0A146KIW1_9EUKA</name>